<evidence type="ECO:0008006" key="4">
    <source>
        <dbReference type="Google" id="ProtNLM"/>
    </source>
</evidence>
<proteinExistence type="predicted"/>
<sequence length="158" mass="18043">MSNTAAAAERAPSSVAWPHPIKSYDVHIYWLPSSKQQYFEAMALKERAAELFPHLWHGKMWDRPIGPHPYNMFEIDIHRADDFGPFVAWLVLNHGSLSVLIHPQTGNDVKDHTEHAMWLGQKVPLDVGLLEQIDQRREQERQLAEATANVSVTDDQAE</sequence>
<keyword evidence="3" id="KW-1185">Reference proteome</keyword>
<evidence type="ECO:0000313" key="2">
    <source>
        <dbReference type="EMBL" id="KNE67819.1"/>
    </source>
</evidence>
<dbReference type="OrthoDB" id="9970095at2759"/>
<dbReference type="SUPFAM" id="SSF143410">
    <property type="entry name" value="DOPA-like"/>
    <property type="match status" value="1"/>
</dbReference>
<dbReference type="Pfam" id="PF08883">
    <property type="entry name" value="DOPA_dioxygen"/>
    <property type="match status" value="1"/>
</dbReference>
<evidence type="ECO:0000313" key="3">
    <source>
        <dbReference type="Proteomes" id="UP000054350"/>
    </source>
</evidence>
<dbReference type="Gene3D" id="3.30.70.1240">
    <property type="entry name" value="DOPA-like domains"/>
    <property type="match status" value="1"/>
</dbReference>
<keyword evidence="1" id="KW-0175">Coiled coil</keyword>
<feature type="coiled-coil region" evidence="1">
    <location>
        <begin position="129"/>
        <end position="156"/>
    </location>
</feature>
<dbReference type="OMA" id="DIHIYYF"/>
<gene>
    <name evidence="2" type="ORF">AMAG_12539</name>
</gene>
<dbReference type="Proteomes" id="UP000054350">
    <property type="component" value="Unassembled WGS sequence"/>
</dbReference>
<dbReference type="InterPro" id="IPR023389">
    <property type="entry name" value="DOPA-like_sf"/>
</dbReference>
<evidence type="ECO:0000256" key="1">
    <source>
        <dbReference type="SAM" id="Coils"/>
    </source>
</evidence>
<accession>A0A0L0SZN6</accession>
<dbReference type="AlphaFoldDB" id="A0A0L0SZN6"/>
<reference evidence="3" key="2">
    <citation type="submission" date="2009-11" db="EMBL/GenBank/DDBJ databases">
        <title>The Genome Sequence of Allomyces macrogynus strain ATCC 38327.</title>
        <authorList>
            <consortium name="The Broad Institute Genome Sequencing Platform"/>
            <person name="Russ C."/>
            <person name="Cuomo C."/>
            <person name="Shea T."/>
            <person name="Young S.K."/>
            <person name="Zeng Q."/>
            <person name="Koehrsen M."/>
            <person name="Haas B."/>
            <person name="Borodovsky M."/>
            <person name="Guigo R."/>
            <person name="Alvarado L."/>
            <person name="Berlin A."/>
            <person name="Borenstein D."/>
            <person name="Chen Z."/>
            <person name="Engels R."/>
            <person name="Freedman E."/>
            <person name="Gellesch M."/>
            <person name="Goldberg J."/>
            <person name="Griggs A."/>
            <person name="Gujja S."/>
            <person name="Heiman D."/>
            <person name="Hepburn T."/>
            <person name="Howarth C."/>
            <person name="Jen D."/>
            <person name="Larson L."/>
            <person name="Lewis B."/>
            <person name="Mehta T."/>
            <person name="Park D."/>
            <person name="Pearson M."/>
            <person name="Roberts A."/>
            <person name="Saif S."/>
            <person name="Shenoy N."/>
            <person name="Sisk P."/>
            <person name="Stolte C."/>
            <person name="Sykes S."/>
            <person name="Walk T."/>
            <person name="White J."/>
            <person name="Yandava C."/>
            <person name="Burger G."/>
            <person name="Gray M.W."/>
            <person name="Holland P.W.H."/>
            <person name="King N."/>
            <person name="Lang F.B.F."/>
            <person name="Roger A.J."/>
            <person name="Ruiz-Trillo I."/>
            <person name="Lander E."/>
            <person name="Nusbaum C."/>
        </authorList>
    </citation>
    <scope>NUCLEOTIDE SEQUENCE [LARGE SCALE GENOMIC DNA]</scope>
    <source>
        <strain evidence="3">ATCC 38327</strain>
    </source>
</reference>
<reference evidence="2 3" key="1">
    <citation type="submission" date="2009-11" db="EMBL/GenBank/DDBJ databases">
        <title>Annotation of Allomyces macrogynus ATCC 38327.</title>
        <authorList>
            <consortium name="The Broad Institute Genome Sequencing Platform"/>
            <person name="Russ C."/>
            <person name="Cuomo C."/>
            <person name="Burger G."/>
            <person name="Gray M.W."/>
            <person name="Holland P.W.H."/>
            <person name="King N."/>
            <person name="Lang F.B.F."/>
            <person name="Roger A.J."/>
            <person name="Ruiz-Trillo I."/>
            <person name="Young S.K."/>
            <person name="Zeng Q."/>
            <person name="Gargeya S."/>
            <person name="Fitzgerald M."/>
            <person name="Haas B."/>
            <person name="Abouelleil A."/>
            <person name="Alvarado L."/>
            <person name="Arachchi H.M."/>
            <person name="Berlin A."/>
            <person name="Chapman S.B."/>
            <person name="Gearin G."/>
            <person name="Goldberg J."/>
            <person name="Griggs A."/>
            <person name="Gujja S."/>
            <person name="Hansen M."/>
            <person name="Heiman D."/>
            <person name="Howarth C."/>
            <person name="Larimer J."/>
            <person name="Lui A."/>
            <person name="MacDonald P.J.P."/>
            <person name="McCowen C."/>
            <person name="Montmayeur A."/>
            <person name="Murphy C."/>
            <person name="Neiman D."/>
            <person name="Pearson M."/>
            <person name="Priest M."/>
            <person name="Roberts A."/>
            <person name="Saif S."/>
            <person name="Shea T."/>
            <person name="Sisk P."/>
            <person name="Stolte C."/>
            <person name="Sykes S."/>
            <person name="Wortman J."/>
            <person name="Nusbaum C."/>
            <person name="Birren B."/>
        </authorList>
    </citation>
    <scope>NUCLEOTIDE SEQUENCE [LARGE SCALE GENOMIC DNA]</scope>
    <source>
        <strain evidence="2 3">ATCC 38327</strain>
    </source>
</reference>
<protein>
    <recommendedName>
        <fullName evidence="4">DOPA 4,5-dioxygenase</fullName>
    </recommendedName>
</protein>
<dbReference type="eggNOG" id="ENOG502S93P">
    <property type="taxonomic scope" value="Eukaryota"/>
</dbReference>
<dbReference type="EMBL" id="GG745354">
    <property type="protein sequence ID" value="KNE67819.1"/>
    <property type="molecule type" value="Genomic_DNA"/>
</dbReference>
<dbReference type="PANTHER" id="PTHR36423">
    <property type="entry name" value="AFR070WP"/>
    <property type="match status" value="1"/>
</dbReference>
<organism evidence="2 3">
    <name type="scientific">Allomyces macrogynus (strain ATCC 38327)</name>
    <name type="common">Allomyces javanicus var. macrogynus</name>
    <dbReference type="NCBI Taxonomy" id="578462"/>
    <lineage>
        <taxon>Eukaryota</taxon>
        <taxon>Fungi</taxon>
        <taxon>Fungi incertae sedis</taxon>
        <taxon>Blastocladiomycota</taxon>
        <taxon>Blastocladiomycetes</taxon>
        <taxon>Blastocladiales</taxon>
        <taxon>Blastocladiaceae</taxon>
        <taxon>Allomyces</taxon>
    </lineage>
</organism>
<dbReference type="InterPro" id="IPR014980">
    <property type="entry name" value="DOPA_dioxygen"/>
</dbReference>
<dbReference type="VEuPathDB" id="FungiDB:AMAG_12539"/>
<dbReference type="PANTHER" id="PTHR36423:SF2">
    <property type="entry name" value="AFR070WP"/>
    <property type="match status" value="1"/>
</dbReference>
<name>A0A0L0SZN6_ALLM3</name>